<accession>B8JCM5</accession>
<dbReference type="EMBL" id="CP001359">
    <property type="protein sequence ID" value="ACL67745.1"/>
    <property type="molecule type" value="Genomic_DNA"/>
</dbReference>
<evidence type="ECO:0000313" key="3">
    <source>
        <dbReference type="Proteomes" id="UP000007089"/>
    </source>
</evidence>
<dbReference type="KEGG" id="acp:A2cp1_4428"/>
<evidence type="ECO:0000256" key="1">
    <source>
        <dbReference type="SAM" id="SignalP"/>
    </source>
</evidence>
<reference evidence="2" key="1">
    <citation type="submission" date="2009-01" db="EMBL/GenBank/DDBJ databases">
        <title>Complete sequence of Anaeromyxobacter dehalogenans 2CP-1.</title>
        <authorList>
            <consortium name="US DOE Joint Genome Institute"/>
            <person name="Lucas S."/>
            <person name="Copeland A."/>
            <person name="Lapidus A."/>
            <person name="Glavina del Rio T."/>
            <person name="Dalin E."/>
            <person name="Tice H."/>
            <person name="Bruce D."/>
            <person name="Goodwin L."/>
            <person name="Pitluck S."/>
            <person name="Saunders E."/>
            <person name="Brettin T."/>
            <person name="Detter J.C."/>
            <person name="Han C."/>
            <person name="Larimer F."/>
            <person name="Land M."/>
            <person name="Hauser L."/>
            <person name="Kyrpides N."/>
            <person name="Ovchinnikova G."/>
            <person name="Beliaev A.S."/>
            <person name="Richardson P."/>
        </authorList>
    </citation>
    <scope>NUCLEOTIDE SEQUENCE</scope>
    <source>
        <strain evidence="2">2CP-1</strain>
    </source>
</reference>
<dbReference type="RefSeq" id="WP_015935428.1">
    <property type="nucleotide sequence ID" value="NC_011891.1"/>
</dbReference>
<evidence type="ECO:0000313" key="2">
    <source>
        <dbReference type="EMBL" id="ACL67745.1"/>
    </source>
</evidence>
<keyword evidence="3" id="KW-1185">Reference proteome</keyword>
<dbReference type="AlphaFoldDB" id="B8JCM5"/>
<protein>
    <submittedName>
        <fullName evidence="2">Uncharacterized protein</fullName>
    </submittedName>
</protein>
<feature type="chain" id="PRO_5002875143" evidence="1">
    <location>
        <begin position="24"/>
        <end position="143"/>
    </location>
</feature>
<feature type="signal peptide" evidence="1">
    <location>
        <begin position="1"/>
        <end position="23"/>
    </location>
</feature>
<organism evidence="2 3">
    <name type="scientific">Anaeromyxobacter dehalogenans (strain ATCC BAA-258 / DSM 21875 / 2CP-1)</name>
    <dbReference type="NCBI Taxonomy" id="455488"/>
    <lineage>
        <taxon>Bacteria</taxon>
        <taxon>Pseudomonadati</taxon>
        <taxon>Myxococcota</taxon>
        <taxon>Myxococcia</taxon>
        <taxon>Myxococcales</taxon>
        <taxon>Cystobacterineae</taxon>
        <taxon>Anaeromyxobacteraceae</taxon>
        <taxon>Anaeromyxobacter</taxon>
    </lineage>
</organism>
<name>B8JCM5_ANAD2</name>
<sequence length="143" mass="15670">MTRRSFLLALLALVTLAPAGSRADVPVHVRLIKGSRKGPPHIDPRLANLKRQLSPLAYVRWEQTSEQEVSLTRGKTEFVSLPDGDHVGVTLQEQRGNTVTLEVALASRNTQSRLTVERGQRIVHQVTGERSGAAFFLTVIAGP</sequence>
<proteinExistence type="predicted"/>
<dbReference type="Proteomes" id="UP000007089">
    <property type="component" value="Chromosome"/>
</dbReference>
<dbReference type="HOGENOM" id="CLU_1802049_0_0_7"/>
<gene>
    <name evidence="2" type="ordered locus">A2cp1_4428</name>
</gene>
<keyword evidence="1" id="KW-0732">Signal</keyword>